<evidence type="ECO:0000256" key="3">
    <source>
        <dbReference type="ARBA" id="ARBA00008919"/>
    </source>
</evidence>
<dbReference type="GO" id="GO:0032580">
    <property type="term" value="C:Golgi cisterna membrane"/>
    <property type="evidence" value="ECO:0007669"/>
    <property type="project" value="UniProtKB-SubCell"/>
</dbReference>
<feature type="domain" description="Fucosyltransferase C-terminal" evidence="13">
    <location>
        <begin position="182"/>
        <end position="361"/>
    </location>
</feature>
<reference evidence="15 16" key="1">
    <citation type="journal article" date="2017" name="Nat. Ecol. Evol.">
        <title>Scallop genome provides insights into evolution of bilaterian karyotype and development.</title>
        <authorList>
            <person name="Wang S."/>
            <person name="Zhang J."/>
            <person name="Jiao W."/>
            <person name="Li J."/>
            <person name="Xun X."/>
            <person name="Sun Y."/>
            <person name="Guo X."/>
            <person name="Huan P."/>
            <person name="Dong B."/>
            <person name="Zhang L."/>
            <person name="Hu X."/>
            <person name="Sun X."/>
            <person name="Wang J."/>
            <person name="Zhao C."/>
            <person name="Wang Y."/>
            <person name="Wang D."/>
            <person name="Huang X."/>
            <person name="Wang R."/>
            <person name="Lv J."/>
            <person name="Li Y."/>
            <person name="Zhang Z."/>
            <person name="Liu B."/>
            <person name="Lu W."/>
            <person name="Hui Y."/>
            <person name="Liang J."/>
            <person name="Zhou Z."/>
            <person name="Hou R."/>
            <person name="Li X."/>
            <person name="Liu Y."/>
            <person name="Li H."/>
            <person name="Ning X."/>
            <person name="Lin Y."/>
            <person name="Zhao L."/>
            <person name="Xing Q."/>
            <person name="Dou J."/>
            <person name="Li Y."/>
            <person name="Mao J."/>
            <person name="Guo H."/>
            <person name="Dou H."/>
            <person name="Li T."/>
            <person name="Mu C."/>
            <person name="Jiang W."/>
            <person name="Fu Q."/>
            <person name="Fu X."/>
            <person name="Miao Y."/>
            <person name="Liu J."/>
            <person name="Yu Q."/>
            <person name="Li R."/>
            <person name="Liao H."/>
            <person name="Li X."/>
            <person name="Kong Y."/>
            <person name="Jiang Z."/>
            <person name="Chourrout D."/>
            <person name="Li R."/>
            <person name="Bao Z."/>
        </authorList>
    </citation>
    <scope>NUCLEOTIDE SEQUENCE [LARGE SCALE GENOMIC DNA]</scope>
    <source>
        <strain evidence="15 16">PY_sf001</strain>
    </source>
</reference>
<evidence type="ECO:0000256" key="12">
    <source>
        <dbReference type="RuleBase" id="RU003832"/>
    </source>
</evidence>
<protein>
    <recommendedName>
        <fullName evidence="12">Fucosyltransferase</fullName>
        <ecNumber evidence="12">2.4.1.-</ecNumber>
    </recommendedName>
</protein>
<dbReference type="Pfam" id="PF17039">
    <property type="entry name" value="Glyco_tran_10_N"/>
    <property type="match status" value="1"/>
</dbReference>
<dbReference type="Pfam" id="PF00852">
    <property type="entry name" value="Glyco_transf_10"/>
    <property type="match status" value="1"/>
</dbReference>
<evidence type="ECO:0000256" key="10">
    <source>
        <dbReference type="ARBA" id="ARBA00023136"/>
    </source>
</evidence>
<keyword evidence="5 12" id="KW-0808">Transferase</keyword>
<organism evidence="15 16">
    <name type="scientific">Mizuhopecten yessoensis</name>
    <name type="common">Japanese scallop</name>
    <name type="synonym">Patinopecten yessoensis</name>
    <dbReference type="NCBI Taxonomy" id="6573"/>
    <lineage>
        <taxon>Eukaryota</taxon>
        <taxon>Metazoa</taxon>
        <taxon>Spiralia</taxon>
        <taxon>Lophotrochozoa</taxon>
        <taxon>Mollusca</taxon>
        <taxon>Bivalvia</taxon>
        <taxon>Autobranchia</taxon>
        <taxon>Pteriomorphia</taxon>
        <taxon>Pectinida</taxon>
        <taxon>Pectinoidea</taxon>
        <taxon>Pectinidae</taxon>
        <taxon>Mizuhopecten</taxon>
    </lineage>
</organism>
<dbReference type="GO" id="GO:0008417">
    <property type="term" value="F:fucosyltransferase activity"/>
    <property type="evidence" value="ECO:0007669"/>
    <property type="project" value="InterPro"/>
</dbReference>
<evidence type="ECO:0000256" key="4">
    <source>
        <dbReference type="ARBA" id="ARBA00022676"/>
    </source>
</evidence>
<keyword evidence="10 12" id="KW-0472">Membrane</keyword>
<dbReference type="UniPathway" id="UPA00378"/>
<dbReference type="AlphaFoldDB" id="A0A210QAU7"/>
<dbReference type="PANTHER" id="PTHR48438">
    <property type="entry name" value="ALPHA-(1,3)-FUCOSYLTRANSFERASE C-RELATED"/>
    <property type="match status" value="1"/>
</dbReference>
<proteinExistence type="inferred from homology"/>
<dbReference type="GO" id="GO:0000139">
    <property type="term" value="C:Golgi membrane"/>
    <property type="evidence" value="ECO:0007669"/>
    <property type="project" value="UniProtKB-SubCell"/>
</dbReference>
<evidence type="ECO:0000256" key="1">
    <source>
        <dbReference type="ARBA" id="ARBA00004323"/>
    </source>
</evidence>
<dbReference type="InterPro" id="IPR001503">
    <property type="entry name" value="Glyco_trans_10"/>
</dbReference>
<dbReference type="PANTHER" id="PTHR48438:SF1">
    <property type="entry name" value="ALPHA-(1,3)-FUCOSYLTRANSFERASE C-RELATED"/>
    <property type="match status" value="1"/>
</dbReference>
<dbReference type="InterPro" id="IPR038577">
    <property type="entry name" value="GT10-like_C_sf"/>
</dbReference>
<evidence type="ECO:0000256" key="8">
    <source>
        <dbReference type="ARBA" id="ARBA00022989"/>
    </source>
</evidence>
<keyword evidence="8 12" id="KW-1133">Transmembrane helix</keyword>
<evidence type="ECO:0000259" key="14">
    <source>
        <dbReference type="Pfam" id="PF17039"/>
    </source>
</evidence>
<keyword evidence="7" id="KW-0735">Signal-anchor</keyword>
<keyword evidence="4 12" id="KW-0328">Glycosyltransferase</keyword>
<dbReference type="Gene3D" id="3.40.50.11660">
    <property type="entry name" value="Glycosyl transferase family 10, C-terminal domain"/>
    <property type="match status" value="1"/>
</dbReference>
<comment type="caution">
    <text evidence="15">The sequence shown here is derived from an EMBL/GenBank/DDBJ whole genome shotgun (WGS) entry which is preliminary data.</text>
</comment>
<dbReference type="OrthoDB" id="8057859at2759"/>
<feature type="domain" description="Fucosyltransferase N-terminal" evidence="14">
    <location>
        <begin position="67"/>
        <end position="163"/>
    </location>
</feature>
<evidence type="ECO:0000256" key="2">
    <source>
        <dbReference type="ARBA" id="ARBA00004922"/>
    </source>
</evidence>
<dbReference type="EMBL" id="NEDP02004383">
    <property type="protein sequence ID" value="OWF45835.1"/>
    <property type="molecule type" value="Genomic_DNA"/>
</dbReference>
<sequence length="378" mass="44333">MDIECKIKLPIGFSKRQNTRYVQQGTVILVVFAVMMFLTAKMIGVPRYHLNLNQPAFLVKTYPEVIQVLYFNKPEWVSGKEFEGCEYPCEMVWGSKDFDTAKVVIFHGPRLGKINPPKKSRAQLWIMHGMESPPHYHNDLSQWSNLFNWTFTYRRDSDVLTSYSEFKQVPSKITTPNITTQWMKKERMTAWMVSNCGTPSKRERYKQILQKAIDIHVYGGCGTYRCARSNENSCMDILQRHYKYYLAFENSLCVDYVTEKAFKTYIFSPSTIPVMRGGTNYSLYFPPRSYLDAKDFKSAYELGKAMHVSNMKIRKLENIFSWTKTTSINQMIKNHDSWCSLCERIHRSDSYKRLYSNIKFWLNDIPRSACKSPTDLTR</sequence>
<keyword evidence="11" id="KW-0325">Glycoprotein</keyword>
<dbReference type="EC" id="2.4.1.-" evidence="12"/>
<comment type="pathway">
    <text evidence="2">Protein modification; protein glycosylation.</text>
</comment>
<evidence type="ECO:0000259" key="13">
    <source>
        <dbReference type="Pfam" id="PF00852"/>
    </source>
</evidence>
<evidence type="ECO:0000313" key="15">
    <source>
        <dbReference type="EMBL" id="OWF45835.1"/>
    </source>
</evidence>
<dbReference type="FunFam" id="3.40.50.11660:FF:000002">
    <property type="entry name" value="Alpha-(1,3)-fucosyltransferase"/>
    <property type="match status" value="1"/>
</dbReference>
<keyword evidence="6 12" id="KW-0812">Transmembrane</keyword>
<keyword evidence="16" id="KW-1185">Reference proteome</keyword>
<evidence type="ECO:0000256" key="6">
    <source>
        <dbReference type="ARBA" id="ARBA00022692"/>
    </source>
</evidence>
<dbReference type="InterPro" id="IPR031481">
    <property type="entry name" value="Glyco_tran_10_N"/>
</dbReference>
<comment type="subcellular location">
    <subcellularLocation>
        <location evidence="1">Golgi apparatus membrane</location>
        <topology evidence="1">Single-pass type II membrane protein</topology>
    </subcellularLocation>
    <subcellularLocation>
        <location evidence="12">Golgi apparatus</location>
        <location evidence="12">Golgi stack membrane</location>
        <topology evidence="12">Single-pass type II membrane protein</topology>
    </subcellularLocation>
</comment>
<dbReference type="InterPro" id="IPR055270">
    <property type="entry name" value="Glyco_tran_10_C"/>
</dbReference>
<dbReference type="Proteomes" id="UP000242188">
    <property type="component" value="Unassembled WGS sequence"/>
</dbReference>
<evidence type="ECO:0000256" key="5">
    <source>
        <dbReference type="ARBA" id="ARBA00022679"/>
    </source>
</evidence>
<evidence type="ECO:0000256" key="9">
    <source>
        <dbReference type="ARBA" id="ARBA00023034"/>
    </source>
</evidence>
<keyword evidence="9 12" id="KW-0333">Golgi apparatus</keyword>
<evidence type="ECO:0000256" key="7">
    <source>
        <dbReference type="ARBA" id="ARBA00022968"/>
    </source>
</evidence>
<feature type="transmembrane region" description="Helical" evidence="12">
    <location>
        <begin position="21"/>
        <end position="40"/>
    </location>
</feature>
<evidence type="ECO:0000313" key="16">
    <source>
        <dbReference type="Proteomes" id="UP000242188"/>
    </source>
</evidence>
<dbReference type="SUPFAM" id="SSF53756">
    <property type="entry name" value="UDP-Glycosyltransferase/glycogen phosphorylase"/>
    <property type="match status" value="1"/>
</dbReference>
<comment type="similarity">
    <text evidence="3 12">Belongs to the glycosyltransferase 10 family.</text>
</comment>
<evidence type="ECO:0000256" key="11">
    <source>
        <dbReference type="ARBA" id="ARBA00023180"/>
    </source>
</evidence>
<accession>A0A210QAU7</accession>
<name>A0A210QAU7_MIZYE</name>
<gene>
    <name evidence="15" type="ORF">KP79_PYT01519</name>
</gene>